<dbReference type="SMART" id="SM00327">
    <property type="entry name" value="VWA"/>
    <property type="match status" value="1"/>
</dbReference>
<dbReference type="Proteomes" id="UP000726737">
    <property type="component" value="Unassembled WGS sequence"/>
</dbReference>
<dbReference type="GO" id="GO:0005739">
    <property type="term" value="C:mitochondrion"/>
    <property type="evidence" value="ECO:0007669"/>
    <property type="project" value="UniProtKB-SubCell"/>
</dbReference>
<gene>
    <name evidence="10" type="primary">VWA8</name>
    <name evidence="10" type="ORF">BG011_002902</name>
</gene>
<dbReference type="InterPro" id="IPR002035">
    <property type="entry name" value="VWF_A"/>
</dbReference>
<dbReference type="InterPro" id="IPR011704">
    <property type="entry name" value="ATPase_dyneun-rel_AAA"/>
</dbReference>
<evidence type="ECO:0000313" key="11">
    <source>
        <dbReference type="Proteomes" id="UP000726737"/>
    </source>
</evidence>
<dbReference type="PANTHER" id="PTHR21610">
    <property type="entry name" value="VON WILLEBRAND FACTOR A DOMAIN-CONTAINING PROTEIN 8"/>
    <property type="match status" value="1"/>
</dbReference>
<evidence type="ECO:0000256" key="7">
    <source>
        <dbReference type="ARBA" id="ARBA00070377"/>
    </source>
</evidence>
<comment type="subcellular location">
    <subcellularLocation>
        <location evidence="1">Mitochondrion</location>
    </subcellularLocation>
</comment>
<protein>
    <recommendedName>
        <fullName evidence="7">von Willebrand factor A domain-containing protein 8</fullName>
    </recommendedName>
</protein>
<comment type="function">
    <text evidence="6">Exhibits ATPase activity in vitro.</text>
</comment>
<keyword evidence="2" id="KW-0547">Nucleotide-binding</keyword>
<evidence type="ECO:0000256" key="3">
    <source>
        <dbReference type="ARBA" id="ARBA00022840"/>
    </source>
</evidence>
<dbReference type="GO" id="GO:0016887">
    <property type="term" value="F:ATP hydrolysis activity"/>
    <property type="evidence" value="ECO:0007669"/>
    <property type="project" value="InterPro"/>
</dbReference>
<name>A0A9P6UBI1_9FUNG</name>
<feature type="compositionally biased region" description="Gly residues" evidence="8">
    <location>
        <begin position="1599"/>
        <end position="1609"/>
    </location>
</feature>
<sequence>MDPQKTDSARLRLEQLSRALSHTADYVVAESPNRTGGLIISATKSVSGSDYGEVRIGDVTIAVSPALNPEFVPSYDQPLFEDSQEILRHLRWMMQKDKLGQDMFLIGPPGHLRRSIALKFAELTGREVEYVPLSKDVTESDLKQRREIVGGTAYYVDQACVRAATEGRILILDGIEKAERNVLPVLNNLLENREMALEDGRFLVNPKRFDMLVKEGGQSAVETMEKHKLVKVSDSFTVIALGLPVPQYVGHPLDPPLRSRFQSRDVKAPGFESQMQQLSALGPNVPKDMMERLISVAMVLGAQNYQTLGSESSTAASMVNNVTIPEFPVSIENAIKLLNVFQDTQPRFLLDLIYPWSLLPTCEAEQRSLIESTYQRFGVLGLGREEEGFDQDDGVVIRQCDSTYKVVSVERAGQAKAKAIFEHTSGKQVVVDLHCGPYPFEPTEYFVETPYHMATLVSMLLAHSVGDFCVIGSKGVGKSALMRHFGRNLGYKVEFIPLYKDMSSRDLLQRRSTTFSGDTIWENSALVKAAMSGALAVMDGVDTLSFGTMVSLQRLIHERETAMPDGRKLLRHSHYDQLQAKHGWSQAQMEKKGLLKISPSFRVVALARPVSNGTEGGKPGSWLSPEIVSMFQFVTVRPLSLEEETQLLETLSPGVSPESLSLLLKFANHLRNSRDETIKTLSSAMSTRQLIRICRRLAVFPDESLHEAVHKVSLSRFLPSIAKDALNQLLAVDGITPKPKAYKANELKIQVLPNRETPKSLRIGAIEEPVRQDSNPVLIPNIVFHENPKQTEILMEMLKDFQLGEHLLLIGNQGVGKNKLADYFLQLLRLPREYIQLHRDTTVQSLTATPSIVDGVLQYDDSPLVKSVRDGYILVIDEADKAPTYVTSVIRNLLEDGQMVLSDGRRIVSKPTEGADEEEIVIHPDFRMMVLANRPGFPFLGNDFFREVGDVFSCHAVDNPDAESEMFLLRKYGPDVPEELLLKLTAAFEDLRVLVDEGLLSYPYSTRELVNVVRHMQKYPEEGISRILQNVFDFDQYDADSKDMLIETFQKHGIPVGLESEFTIQLGKQVEVNEPILTETWKKASGERAIECNVKSQAIVYRGGWNVTPGVARDLERSEGRSVVFSEQLYHFKIPTRGEALDIISTEKGELYAISTNPVTLHFIDAAHRTVRSADMYEYFPLQKAPPRLRMALVKTKTGGRFLCMHNPTDNSFLSLDTDKDSIVSVMLNGLAPVSSIMDKSLAHLGYIAFFQESRANVVVVDFNTGTQHIVELPVQVSVFHMLNPRMWIVKDCQNGDYHIVYASDADTPTPNRIQHVAVSGMGAKAKHRLTYISDSVVEPGRDNSESIRMMHTTNDSVVMSMAKDMEHIIQNQDPEAAMDVFSFMRPISDEQIRNMYSNLQSSSMYMSKTQQMAKVIPSPSGKSEGHLELFSPTERRIWRVLIPLSIPVTSTLRADAPMTGFKGLQQDRIVASMAELADGSLLTMDNSGFVRVWQVDAANLFQSASTWKKLVGTLDSRTLAILYKDEQGRFVNADGELVGPDGKVIVAGDEAGDQLPPELDGSGGDSSSDGSGGGGGGGSGGGGSGGGSGEGDGDGDGDGNGSGSGSGTRTGAPKDGRKPNFDDVSKLDIRTNAPPPKLVSDAQIEMHNMTMRKHLASMDMSAADAKIYMAYMENVQREVRELRVVLESIEAKNKERVWLKNQSSGDLDDTKLIEGLTGDHNIYKLRGDHDPEMGFQQKPKKMYFVFDLSASMFRFNNHDRRLERSMEVALMIMESFRNFEHKFAYSIIGHSGDSPNLEFVKEGRYPKTEKDVFKVISQMSAHSQYCLSGDNTLSATSMAMREIVKDDADDYIVVVLSDANIGQYNIKPEDLGRILRSDDRVTSSMIFIGSLSDQADKLKGALGSHAHVCLDTKDLPQIIKSIFLSSMIK</sequence>
<feature type="compositionally biased region" description="Basic and acidic residues" evidence="8">
    <location>
        <begin position="1613"/>
        <end position="1630"/>
    </location>
</feature>
<feature type="region of interest" description="Disordered" evidence="8">
    <location>
        <begin position="1548"/>
        <end position="1638"/>
    </location>
</feature>
<proteinExistence type="predicted"/>
<dbReference type="SUPFAM" id="SSF52540">
    <property type="entry name" value="P-loop containing nucleoside triphosphate hydrolases"/>
    <property type="match status" value="3"/>
</dbReference>
<dbReference type="InterPro" id="IPR027417">
    <property type="entry name" value="P-loop_NTPase"/>
</dbReference>
<dbReference type="FunFam" id="3.40.50.300:FF:000663">
    <property type="entry name" value="von Willebrand factor A domain containing 8"/>
    <property type="match status" value="1"/>
</dbReference>
<evidence type="ECO:0000256" key="4">
    <source>
        <dbReference type="ARBA" id="ARBA00022946"/>
    </source>
</evidence>
<evidence type="ECO:0000256" key="6">
    <source>
        <dbReference type="ARBA" id="ARBA00055988"/>
    </source>
</evidence>
<dbReference type="InterPro" id="IPR039891">
    <property type="entry name" value="VWA8"/>
</dbReference>
<evidence type="ECO:0000259" key="9">
    <source>
        <dbReference type="PROSITE" id="PS50234"/>
    </source>
</evidence>
<dbReference type="InterPro" id="IPR036465">
    <property type="entry name" value="vWFA_dom_sf"/>
</dbReference>
<evidence type="ECO:0000256" key="2">
    <source>
        <dbReference type="ARBA" id="ARBA00022741"/>
    </source>
</evidence>
<evidence type="ECO:0000256" key="8">
    <source>
        <dbReference type="SAM" id="MobiDB-lite"/>
    </source>
</evidence>
<dbReference type="GO" id="GO:0005524">
    <property type="term" value="F:ATP binding"/>
    <property type="evidence" value="ECO:0007669"/>
    <property type="project" value="UniProtKB-KW"/>
</dbReference>
<dbReference type="OrthoDB" id="5186at2759"/>
<dbReference type="Gene3D" id="3.40.50.300">
    <property type="entry name" value="P-loop containing nucleotide triphosphate hydrolases"/>
    <property type="match status" value="3"/>
</dbReference>
<evidence type="ECO:0000256" key="1">
    <source>
        <dbReference type="ARBA" id="ARBA00004173"/>
    </source>
</evidence>
<keyword evidence="11" id="KW-1185">Reference proteome</keyword>
<dbReference type="PROSITE" id="PS50234">
    <property type="entry name" value="VWFA"/>
    <property type="match status" value="1"/>
</dbReference>
<comment type="caution">
    <text evidence="10">The sequence shown here is derived from an EMBL/GenBank/DDBJ whole genome shotgun (WGS) entry which is preliminary data.</text>
</comment>
<organism evidence="10 11">
    <name type="scientific">Mortierella polycephala</name>
    <dbReference type="NCBI Taxonomy" id="41804"/>
    <lineage>
        <taxon>Eukaryota</taxon>
        <taxon>Fungi</taxon>
        <taxon>Fungi incertae sedis</taxon>
        <taxon>Mucoromycota</taxon>
        <taxon>Mortierellomycotina</taxon>
        <taxon>Mortierellomycetes</taxon>
        <taxon>Mortierellales</taxon>
        <taxon>Mortierellaceae</taxon>
        <taxon>Mortierella</taxon>
    </lineage>
</organism>
<accession>A0A9P6UBI1</accession>
<keyword evidence="3" id="KW-0067">ATP-binding</keyword>
<dbReference type="SUPFAM" id="SSF53300">
    <property type="entry name" value="vWA-like"/>
    <property type="match status" value="1"/>
</dbReference>
<dbReference type="FunFam" id="3.40.50.300:FF:000587">
    <property type="entry name" value="von Willebrand factor A domain containing 8"/>
    <property type="match status" value="1"/>
</dbReference>
<feature type="domain" description="VWFA" evidence="9">
    <location>
        <begin position="1742"/>
        <end position="1928"/>
    </location>
</feature>
<keyword evidence="4" id="KW-0809">Transit peptide</keyword>
<dbReference type="Pfam" id="PF07728">
    <property type="entry name" value="AAA_5"/>
    <property type="match status" value="3"/>
</dbReference>
<keyword evidence="5" id="KW-0496">Mitochondrion</keyword>
<evidence type="ECO:0000256" key="5">
    <source>
        <dbReference type="ARBA" id="ARBA00023128"/>
    </source>
</evidence>
<evidence type="ECO:0000313" key="10">
    <source>
        <dbReference type="EMBL" id="KAG0267594.1"/>
    </source>
</evidence>
<dbReference type="EMBL" id="JAAAJA010000002">
    <property type="protein sequence ID" value="KAG0267594.1"/>
    <property type="molecule type" value="Genomic_DNA"/>
</dbReference>
<reference evidence="10" key="1">
    <citation type="journal article" date="2020" name="Fungal Divers.">
        <title>Resolving the Mortierellaceae phylogeny through synthesis of multi-gene phylogenetics and phylogenomics.</title>
        <authorList>
            <person name="Vandepol N."/>
            <person name="Liber J."/>
            <person name="Desiro A."/>
            <person name="Na H."/>
            <person name="Kennedy M."/>
            <person name="Barry K."/>
            <person name="Grigoriev I.V."/>
            <person name="Miller A.N."/>
            <person name="O'Donnell K."/>
            <person name="Stajich J.E."/>
            <person name="Bonito G."/>
        </authorList>
    </citation>
    <scope>NUCLEOTIDE SEQUENCE</scope>
    <source>
        <strain evidence="10">KOD948</strain>
    </source>
</reference>
<dbReference type="PANTHER" id="PTHR21610:SF9">
    <property type="entry name" value="VON WILLEBRAND FACTOR A DOMAIN-CONTAINING PROTEIN 8"/>
    <property type="match status" value="1"/>
</dbReference>
<feature type="compositionally biased region" description="Gly residues" evidence="8">
    <location>
        <begin position="1571"/>
        <end position="1591"/>
    </location>
</feature>